<dbReference type="Pfam" id="PF07859">
    <property type="entry name" value="Abhydrolase_3"/>
    <property type="match status" value="1"/>
</dbReference>
<sequence>MIRDTLAPGARATLAAQAQAPGRPFEQMSAAEARAAFDAGWPLLQLPPDPALAEGPVPMPLGGSAALCWRGSTAPAQGARCILYLHGGGWVVGTPASHAAICQRLAAACQAVVVCPDYRLAPEHRFPAAAEDAIACLGDLPALADQLGISDERIVVAGDSAGGNLAAVAALASSRGRSAPRPRAQLLFYPNADATQTHESYTRFAEGFGLSARTMRWFRDQYAAPEDFDDWRISPLRAELTGAPPAFVALAGADILHDEGRAYAEALSAAGTEVETRLWAGHLHGFLSHCRYDRAAFEAIAAAAQFLDRLDV</sequence>
<reference evidence="6" key="1">
    <citation type="submission" date="2016-10" db="EMBL/GenBank/DDBJ databases">
        <authorList>
            <person name="Varghese N."/>
            <person name="Submissions S."/>
        </authorList>
    </citation>
    <scope>NUCLEOTIDE SEQUENCE [LARGE SCALE GENOMIC DNA]</scope>
    <source>
        <strain evidence="6">DSM 26894</strain>
    </source>
</reference>
<dbReference type="PROSITE" id="PS01173">
    <property type="entry name" value="LIPASE_GDXG_HIS"/>
    <property type="match status" value="1"/>
</dbReference>
<proteinExistence type="inferred from homology"/>
<dbReference type="OrthoDB" id="9806180at2"/>
<dbReference type="GO" id="GO:0016787">
    <property type="term" value="F:hydrolase activity"/>
    <property type="evidence" value="ECO:0007669"/>
    <property type="project" value="UniProtKB-KW"/>
</dbReference>
<dbReference type="STRING" id="311180.SAMN04488050_108102"/>
<dbReference type="InterPro" id="IPR002168">
    <property type="entry name" value="Lipase_GDXG_HIS_AS"/>
</dbReference>
<evidence type="ECO:0000313" key="6">
    <source>
        <dbReference type="Proteomes" id="UP000199392"/>
    </source>
</evidence>
<dbReference type="InterPro" id="IPR013094">
    <property type="entry name" value="AB_hydrolase_3"/>
</dbReference>
<dbReference type="EMBL" id="FOZW01000008">
    <property type="protein sequence ID" value="SFT01778.1"/>
    <property type="molecule type" value="Genomic_DNA"/>
</dbReference>
<dbReference type="Gene3D" id="3.40.50.1820">
    <property type="entry name" value="alpha/beta hydrolase"/>
    <property type="match status" value="1"/>
</dbReference>
<feature type="active site" evidence="3">
    <location>
        <position position="160"/>
    </location>
</feature>
<dbReference type="InterPro" id="IPR033140">
    <property type="entry name" value="Lipase_GDXG_put_SER_AS"/>
</dbReference>
<evidence type="ECO:0000256" key="1">
    <source>
        <dbReference type="ARBA" id="ARBA00010515"/>
    </source>
</evidence>
<evidence type="ECO:0000256" key="3">
    <source>
        <dbReference type="PROSITE-ProRule" id="PRU10038"/>
    </source>
</evidence>
<evidence type="ECO:0000259" key="4">
    <source>
        <dbReference type="Pfam" id="PF07859"/>
    </source>
</evidence>
<dbReference type="PANTHER" id="PTHR48081:SF8">
    <property type="entry name" value="ALPHA_BETA HYDROLASE FOLD-3 DOMAIN-CONTAINING PROTEIN-RELATED"/>
    <property type="match status" value="1"/>
</dbReference>
<gene>
    <name evidence="5" type="ORF">SAMN04488050_108102</name>
</gene>
<dbReference type="RefSeq" id="WP_092427105.1">
    <property type="nucleotide sequence ID" value="NZ_FNCL01000009.1"/>
</dbReference>
<name>A0A1I6UK24_9RHOB</name>
<dbReference type="SUPFAM" id="SSF53474">
    <property type="entry name" value="alpha/beta-Hydrolases"/>
    <property type="match status" value="1"/>
</dbReference>
<dbReference type="PANTHER" id="PTHR48081">
    <property type="entry name" value="AB HYDROLASE SUPERFAMILY PROTEIN C4A8.06C"/>
    <property type="match status" value="1"/>
</dbReference>
<accession>A0A1I6UK24</accession>
<feature type="domain" description="Alpha/beta hydrolase fold-3" evidence="4">
    <location>
        <begin position="82"/>
        <end position="287"/>
    </location>
</feature>
<dbReference type="InterPro" id="IPR029058">
    <property type="entry name" value="AB_hydrolase_fold"/>
</dbReference>
<dbReference type="Proteomes" id="UP000199392">
    <property type="component" value="Unassembled WGS sequence"/>
</dbReference>
<dbReference type="AlphaFoldDB" id="A0A1I6UK24"/>
<evidence type="ECO:0000256" key="2">
    <source>
        <dbReference type="ARBA" id="ARBA00022801"/>
    </source>
</evidence>
<protein>
    <submittedName>
        <fullName evidence="5">Acetyl esterase</fullName>
    </submittedName>
</protein>
<keyword evidence="6" id="KW-1185">Reference proteome</keyword>
<keyword evidence="2" id="KW-0378">Hydrolase</keyword>
<dbReference type="InterPro" id="IPR050300">
    <property type="entry name" value="GDXG_lipolytic_enzyme"/>
</dbReference>
<evidence type="ECO:0000313" key="5">
    <source>
        <dbReference type="EMBL" id="SFT01778.1"/>
    </source>
</evidence>
<organism evidence="5 6">
    <name type="scientific">Alloyangia pacifica</name>
    <dbReference type="NCBI Taxonomy" id="311180"/>
    <lineage>
        <taxon>Bacteria</taxon>
        <taxon>Pseudomonadati</taxon>
        <taxon>Pseudomonadota</taxon>
        <taxon>Alphaproteobacteria</taxon>
        <taxon>Rhodobacterales</taxon>
        <taxon>Roseobacteraceae</taxon>
        <taxon>Alloyangia</taxon>
    </lineage>
</organism>
<dbReference type="PROSITE" id="PS01174">
    <property type="entry name" value="LIPASE_GDXG_SER"/>
    <property type="match status" value="1"/>
</dbReference>
<comment type="similarity">
    <text evidence="1">Belongs to the 'GDXG' lipolytic enzyme family.</text>
</comment>